<evidence type="ECO:0000259" key="1">
    <source>
        <dbReference type="Pfam" id="PF04149"/>
    </source>
</evidence>
<dbReference type="OrthoDB" id="3482502at2"/>
<evidence type="ECO:0000313" key="3">
    <source>
        <dbReference type="Proteomes" id="UP000240542"/>
    </source>
</evidence>
<protein>
    <submittedName>
        <fullName evidence="2">Uncharacterized protein DUF397</fullName>
    </submittedName>
</protein>
<comment type="caution">
    <text evidence="2">The sequence shown here is derived from an EMBL/GenBank/DDBJ whole genome shotgun (WGS) entry which is preliminary data.</text>
</comment>
<dbReference type="Pfam" id="PF04149">
    <property type="entry name" value="DUF397"/>
    <property type="match status" value="1"/>
</dbReference>
<gene>
    <name evidence="2" type="ORF">CLV63_102231</name>
</gene>
<evidence type="ECO:0000313" key="2">
    <source>
        <dbReference type="EMBL" id="PSL00105.1"/>
    </source>
</evidence>
<keyword evidence="3" id="KW-1185">Reference proteome</keyword>
<reference evidence="2 3" key="1">
    <citation type="submission" date="2018-03" db="EMBL/GenBank/DDBJ databases">
        <title>Genomic Encyclopedia of Archaeal and Bacterial Type Strains, Phase II (KMG-II): from individual species to whole genera.</title>
        <authorList>
            <person name="Goeker M."/>
        </authorList>
    </citation>
    <scope>NUCLEOTIDE SEQUENCE [LARGE SCALE GENOMIC DNA]</scope>
    <source>
        <strain evidence="2 3">DSM 45312</strain>
    </source>
</reference>
<organism evidence="2 3">
    <name type="scientific">Murinocardiopsis flavida</name>
    <dbReference type="NCBI Taxonomy" id="645275"/>
    <lineage>
        <taxon>Bacteria</taxon>
        <taxon>Bacillati</taxon>
        <taxon>Actinomycetota</taxon>
        <taxon>Actinomycetes</taxon>
        <taxon>Streptosporangiales</taxon>
        <taxon>Nocardiopsidaceae</taxon>
        <taxon>Murinocardiopsis</taxon>
    </lineage>
</organism>
<sequence>MPENWRTSSYSGGRGDCVEVADTPTSVKIRDTRNRDLGYLTFPAEQWAALLTSLKSG</sequence>
<proteinExistence type="predicted"/>
<dbReference type="InterPro" id="IPR007278">
    <property type="entry name" value="DUF397"/>
</dbReference>
<dbReference type="AlphaFoldDB" id="A0A2P8DSD6"/>
<accession>A0A2P8DSD6</accession>
<name>A0A2P8DSD6_9ACTN</name>
<dbReference type="RefSeq" id="WP_106581691.1">
    <property type="nucleotide sequence ID" value="NZ_PYGA01000002.1"/>
</dbReference>
<dbReference type="Proteomes" id="UP000240542">
    <property type="component" value="Unassembled WGS sequence"/>
</dbReference>
<dbReference type="EMBL" id="PYGA01000002">
    <property type="protein sequence ID" value="PSL00105.1"/>
    <property type="molecule type" value="Genomic_DNA"/>
</dbReference>
<feature type="domain" description="DUF397" evidence="1">
    <location>
        <begin position="4"/>
        <end position="55"/>
    </location>
</feature>